<dbReference type="Proteomes" id="UP000011115">
    <property type="component" value="Unassembled WGS sequence"/>
</dbReference>
<name>M1DRM9_SOLTU</name>
<accession>M1DRM9</accession>
<sequence length="91" mass="10324">MVGRNDSIHCYVLVYCPRCMWSSLGHFPFLASHCPSTGSTSRVAPRTVERTTVREVGRDLYLVQSTLNPPRPPHWFTFTTGTTNRCEDHSP</sequence>
<reference evidence="1" key="2">
    <citation type="submission" date="2015-06" db="UniProtKB">
        <authorList>
            <consortium name="EnsemblPlants"/>
        </authorList>
    </citation>
    <scope>IDENTIFICATION</scope>
    <source>
        <strain evidence="1">DM1-3 516 R44</strain>
    </source>
</reference>
<keyword evidence="2" id="KW-1185">Reference proteome</keyword>
<dbReference type="InParanoid" id="M1DRM9"/>
<dbReference type="EnsemblPlants" id="PGSC0003DMT400093297">
    <property type="protein sequence ID" value="PGSC0003DMT400093297"/>
    <property type="gene ID" value="PGSC0003DMG400042868"/>
</dbReference>
<dbReference type="HOGENOM" id="CLU_2431306_0_0_1"/>
<evidence type="ECO:0000313" key="1">
    <source>
        <dbReference type="EnsemblPlants" id="PGSC0003DMT400093297"/>
    </source>
</evidence>
<evidence type="ECO:0000313" key="2">
    <source>
        <dbReference type="Proteomes" id="UP000011115"/>
    </source>
</evidence>
<protein>
    <submittedName>
        <fullName evidence="1">Uncharacterized protein</fullName>
    </submittedName>
</protein>
<dbReference type="AlphaFoldDB" id="M1DRM9"/>
<dbReference type="Gramene" id="PGSC0003DMT400093297">
    <property type="protein sequence ID" value="PGSC0003DMT400093297"/>
    <property type="gene ID" value="PGSC0003DMG400042868"/>
</dbReference>
<proteinExistence type="predicted"/>
<dbReference type="PaxDb" id="4113-PGSC0003DMT400093297"/>
<reference evidence="2" key="1">
    <citation type="journal article" date="2011" name="Nature">
        <title>Genome sequence and analysis of the tuber crop potato.</title>
        <authorList>
            <consortium name="The Potato Genome Sequencing Consortium"/>
        </authorList>
    </citation>
    <scope>NUCLEOTIDE SEQUENCE [LARGE SCALE GENOMIC DNA]</scope>
    <source>
        <strain evidence="2">cv. DM1-3 516 R44</strain>
    </source>
</reference>
<organism evidence="1 2">
    <name type="scientific">Solanum tuberosum</name>
    <name type="common">Potato</name>
    <dbReference type="NCBI Taxonomy" id="4113"/>
    <lineage>
        <taxon>Eukaryota</taxon>
        <taxon>Viridiplantae</taxon>
        <taxon>Streptophyta</taxon>
        <taxon>Embryophyta</taxon>
        <taxon>Tracheophyta</taxon>
        <taxon>Spermatophyta</taxon>
        <taxon>Magnoliopsida</taxon>
        <taxon>eudicotyledons</taxon>
        <taxon>Gunneridae</taxon>
        <taxon>Pentapetalae</taxon>
        <taxon>asterids</taxon>
        <taxon>lamiids</taxon>
        <taxon>Solanales</taxon>
        <taxon>Solanaceae</taxon>
        <taxon>Solanoideae</taxon>
        <taxon>Solaneae</taxon>
        <taxon>Solanum</taxon>
    </lineage>
</organism>